<dbReference type="Proteomes" id="UP001595556">
    <property type="component" value="Unassembled WGS sequence"/>
</dbReference>
<protein>
    <submittedName>
        <fullName evidence="1">Helix-turn-helix transcriptional regulator</fullName>
    </submittedName>
</protein>
<evidence type="ECO:0000313" key="2">
    <source>
        <dbReference type="Proteomes" id="UP001595556"/>
    </source>
</evidence>
<reference evidence="2" key="1">
    <citation type="journal article" date="2019" name="Int. J. Syst. Evol. Microbiol.">
        <title>The Global Catalogue of Microorganisms (GCM) 10K type strain sequencing project: providing services to taxonomists for standard genome sequencing and annotation.</title>
        <authorList>
            <consortium name="The Broad Institute Genomics Platform"/>
            <consortium name="The Broad Institute Genome Sequencing Center for Infectious Disease"/>
            <person name="Wu L."/>
            <person name="Ma J."/>
        </authorList>
    </citation>
    <scope>NUCLEOTIDE SEQUENCE [LARGE SCALE GENOMIC DNA]</scope>
    <source>
        <strain evidence="2">KCTC 52168</strain>
    </source>
</reference>
<dbReference type="RefSeq" id="WP_377302128.1">
    <property type="nucleotide sequence ID" value="NZ_CP180191.1"/>
</dbReference>
<keyword evidence="2" id="KW-1185">Reference proteome</keyword>
<comment type="caution">
    <text evidence="1">The sequence shown here is derived from an EMBL/GenBank/DDBJ whole genome shotgun (WGS) entry which is preliminary data.</text>
</comment>
<dbReference type="PANTHER" id="PTHR36154">
    <property type="entry name" value="DNA-BINDING TRANSCRIPTIONAL ACTIVATOR ALPA"/>
    <property type="match status" value="1"/>
</dbReference>
<dbReference type="InterPro" id="IPR052931">
    <property type="entry name" value="Prophage_regulatory_activator"/>
</dbReference>
<accession>A0ABV7H3T1</accession>
<dbReference type="EMBL" id="JBHRTI010000003">
    <property type="protein sequence ID" value="MFC3147261.1"/>
    <property type="molecule type" value="Genomic_DNA"/>
</dbReference>
<evidence type="ECO:0000313" key="1">
    <source>
        <dbReference type="EMBL" id="MFC3147261.1"/>
    </source>
</evidence>
<organism evidence="1 2">
    <name type="scientific">Piscinibacterium candidicorallinum</name>
    <dbReference type="NCBI Taxonomy" id="1793872"/>
    <lineage>
        <taxon>Bacteria</taxon>
        <taxon>Pseudomonadati</taxon>
        <taxon>Pseudomonadota</taxon>
        <taxon>Betaproteobacteria</taxon>
        <taxon>Burkholderiales</taxon>
        <taxon>Piscinibacterium</taxon>
    </lineage>
</organism>
<sequence length="77" mass="8982">MSHEPPKSRLIRRREVEFLTGLSCSSIYARLTPDPRRPRLFDPTFPRPVKIGERAVAWDNAQVLEWIEARKNKSHGN</sequence>
<proteinExistence type="predicted"/>
<dbReference type="Gene3D" id="1.10.238.160">
    <property type="match status" value="1"/>
</dbReference>
<gene>
    <name evidence="1" type="ORF">ACFOEN_06355</name>
</gene>
<dbReference type="PANTHER" id="PTHR36154:SF1">
    <property type="entry name" value="DNA-BINDING TRANSCRIPTIONAL ACTIVATOR ALPA"/>
    <property type="match status" value="1"/>
</dbReference>
<dbReference type="Pfam" id="PF05930">
    <property type="entry name" value="Phage_AlpA"/>
    <property type="match status" value="1"/>
</dbReference>
<name>A0ABV7H3T1_9BURK</name>
<dbReference type="InterPro" id="IPR010260">
    <property type="entry name" value="AlpA"/>
</dbReference>